<evidence type="ECO:0000256" key="9">
    <source>
        <dbReference type="ARBA" id="ARBA00023136"/>
    </source>
</evidence>
<dbReference type="SUPFAM" id="SSF52540">
    <property type="entry name" value="P-loop containing nucleoside triphosphate hydrolases"/>
    <property type="match status" value="1"/>
</dbReference>
<dbReference type="InterPro" id="IPR017871">
    <property type="entry name" value="ABC_transporter-like_CS"/>
</dbReference>
<dbReference type="InterPro" id="IPR003593">
    <property type="entry name" value="AAA+_ATPase"/>
</dbReference>
<feature type="transmembrane region" description="Helical" evidence="10">
    <location>
        <begin position="266"/>
        <end position="288"/>
    </location>
</feature>
<accession>A0A433QKA2</accession>
<dbReference type="GO" id="GO:0005524">
    <property type="term" value="F:ATP binding"/>
    <property type="evidence" value="ECO:0007669"/>
    <property type="project" value="UniProtKB-KW"/>
</dbReference>
<dbReference type="Proteomes" id="UP000274822">
    <property type="component" value="Unassembled WGS sequence"/>
</dbReference>
<evidence type="ECO:0000256" key="6">
    <source>
        <dbReference type="ARBA" id="ARBA00022741"/>
    </source>
</evidence>
<feature type="transmembrane region" description="Helical" evidence="10">
    <location>
        <begin position="346"/>
        <end position="366"/>
    </location>
</feature>
<dbReference type="AlphaFoldDB" id="A0A433QKA2"/>
<proteinExistence type="inferred from homology"/>
<evidence type="ECO:0000256" key="4">
    <source>
        <dbReference type="ARBA" id="ARBA00022692"/>
    </source>
</evidence>
<protein>
    <recommendedName>
        <fullName evidence="11">ABC transporter domain-containing protein</fullName>
    </recommendedName>
</protein>
<dbReference type="InterPro" id="IPR003439">
    <property type="entry name" value="ABC_transporter-like_ATP-bd"/>
</dbReference>
<dbReference type="PANTHER" id="PTHR19229">
    <property type="entry name" value="ATP-BINDING CASSETTE TRANSPORTER SUBFAMILY A ABCA"/>
    <property type="match status" value="1"/>
</dbReference>
<feature type="transmembrane region" description="Helical" evidence="10">
    <location>
        <begin position="449"/>
        <end position="471"/>
    </location>
</feature>
<dbReference type="PANTHER" id="PTHR19229:SF36">
    <property type="entry name" value="ATP-BINDING CASSETTE SUB-FAMILY A MEMBER 2"/>
    <property type="match status" value="1"/>
</dbReference>
<dbReference type="CDD" id="cd03263">
    <property type="entry name" value="ABC_subfamily_A"/>
    <property type="match status" value="1"/>
</dbReference>
<dbReference type="Gene3D" id="3.40.50.300">
    <property type="entry name" value="P-loop containing nucleotide triphosphate hydrolases"/>
    <property type="match status" value="1"/>
</dbReference>
<feature type="domain" description="ABC transporter" evidence="11">
    <location>
        <begin position="547"/>
        <end position="783"/>
    </location>
</feature>
<feature type="transmembrane region" description="Helical" evidence="10">
    <location>
        <begin position="63"/>
        <end position="81"/>
    </location>
</feature>
<dbReference type="InterPro" id="IPR013525">
    <property type="entry name" value="ABC2_TM"/>
</dbReference>
<dbReference type="GO" id="GO:0140359">
    <property type="term" value="F:ABC-type transporter activity"/>
    <property type="evidence" value="ECO:0007669"/>
    <property type="project" value="InterPro"/>
</dbReference>
<dbReference type="Pfam" id="PF00005">
    <property type="entry name" value="ABC_tran"/>
    <property type="match status" value="1"/>
</dbReference>
<feature type="transmembrane region" description="Helical" evidence="10">
    <location>
        <begin position="406"/>
        <end position="428"/>
    </location>
</feature>
<evidence type="ECO:0000256" key="10">
    <source>
        <dbReference type="SAM" id="Phobius"/>
    </source>
</evidence>
<keyword evidence="13" id="KW-1185">Reference proteome</keyword>
<dbReference type="PROSITE" id="PS00211">
    <property type="entry name" value="ABC_TRANSPORTER_1"/>
    <property type="match status" value="1"/>
</dbReference>
<keyword evidence="4 10" id="KW-0812">Transmembrane</keyword>
<keyword evidence="5" id="KW-0677">Repeat</keyword>
<evidence type="ECO:0000256" key="3">
    <source>
        <dbReference type="ARBA" id="ARBA00022448"/>
    </source>
</evidence>
<name>A0A433QKA2_9FUNG</name>
<keyword evidence="3" id="KW-0813">Transport</keyword>
<organism evidence="12 13">
    <name type="scientific">Jimgerdemannia flammicorona</name>
    <dbReference type="NCBI Taxonomy" id="994334"/>
    <lineage>
        <taxon>Eukaryota</taxon>
        <taxon>Fungi</taxon>
        <taxon>Fungi incertae sedis</taxon>
        <taxon>Mucoromycota</taxon>
        <taxon>Mucoromycotina</taxon>
        <taxon>Endogonomycetes</taxon>
        <taxon>Endogonales</taxon>
        <taxon>Endogonaceae</taxon>
        <taxon>Jimgerdemannia</taxon>
    </lineage>
</organism>
<reference evidence="12 13" key="1">
    <citation type="journal article" date="2018" name="New Phytol.">
        <title>Phylogenomics of Endogonaceae and evolution of mycorrhizas within Mucoromycota.</title>
        <authorList>
            <person name="Chang Y."/>
            <person name="Desiro A."/>
            <person name="Na H."/>
            <person name="Sandor L."/>
            <person name="Lipzen A."/>
            <person name="Clum A."/>
            <person name="Barry K."/>
            <person name="Grigoriev I.V."/>
            <person name="Martin F.M."/>
            <person name="Stajich J.E."/>
            <person name="Smith M.E."/>
            <person name="Bonito G."/>
            <person name="Spatafora J.W."/>
        </authorList>
    </citation>
    <scope>NUCLEOTIDE SEQUENCE [LARGE SCALE GENOMIC DNA]</scope>
    <source>
        <strain evidence="12 13">AD002</strain>
    </source>
</reference>
<evidence type="ECO:0000256" key="8">
    <source>
        <dbReference type="ARBA" id="ARBA00022989"/>
    </source>
</evidence>
<keyword evidence="7" id="KW-0067">ATP-binding</keyword>
<comment type="caution">
    <text evidence="12">The sequence shown here is derived from an EMBL/GenBank/DDBJ whole genome shotgun (WGS) entry which is preliminary data.</text>
</comment>
<dbReference type="GO" id="GO:0016020">
    <property type="term" value="C:membrane"/>
    <property type="evidence" value="ECO:0007669"/>
    <property type="project" value="UniProtKB-SubCell"/>
</dbReference>
<sequence>KPKAIFLASDGSEETTKGSFSTKSTTSGNITLRNMADRIVSQRAQWKALFIVNIKNSLRNKRVLALATYFPVLFIVVGIVVSKTTSGIYVNVGEQTVVPIIPQMLNYTDRQLLLPYVFDDTATWSSVWSNSLYPQLKALFPMPPSAPSSAAPNWTQFSALQNIADYQHEQNLLVVQNKSAVVQRPTAGYELDLLQLNSAGQLDLGYTILYNDGQFSVPVMANAMNLASANLPGNDSNPSQFPFVNITAGLKTFPSLASEQFDFGTLFIPSFMTMSLAFVSTTFAQALVMEREAGQRMLLTVQGIPGPIYFLAAFCRDIIIYLVPLILDIILLYATQIPVFTNTSPLPWLLLGIFAGPPIILQSYLLSFLFKKASAVGPILGIFQAVLVFAPYFIVTFATNGRADAWVVYLLTIVLTPTFGLQIAFRRLCEAQVNHQAYTSLDTFDPSKAVLGTWLCLIAAAVLYAFLVIYIDYRIFQKRSPFFFMRKLFSSSPQQTATPDDQRNEVSVLMNDDEIGNDVDRKRVEDAVLVQETNRLRRRELTEDDEVVVQGLSKTFVDKSNAKKDIKVLEDLWMSVKTKECFGYLGPNGAGKTTTIKILTGQETATSGTAQISSHSIIPFSSAIPPLIGVCPQESPVWELLTAREHLRFYAKARGLPAGALETEIDRVINEMSIGEVADRRAKEYSGGNLRRLMLGIAIVGAPAIVFLDEPTTGVDVAVRQSIWTVIKELKKRCSVVLTTHSMEEADALCDRIGIIVNGRLQALGTPQRLKNVYGAGYKLLVKTRTPQTTPALIHIIQNEFSGAKLVQSLGSRVEFEILKEDEGDNPSTSSTEARTESAKKTTRFLARLFDVLQRERGRQEIVDYSVSQTSLAQVFIEFAKEQKIL</sequence>
<dbReference type="Pfam" id="PF12698">
    <property type="entry name" value="ABC2_membrane_3"/>
    <property type="match status" value="1"/>
</dbReference>
<dbReference type="PROSITE" id="PS50893">
    <property type="entry name" value="ABC_TRANSPORTER_2"/>
    <property type="match status" value="1"/>
</dbReference>
<dbReference type="GO" id="GO:0005319">
    <property type="term" value="F:lipid transporter activity"/>
    <property type="evidence" value="ECO:0007669"/>
    <property type="project" value="TreeGrafter"/>
</dbReference>
<keyword evidence="6" id="KW-0547">Nucleotide-binding</keyword>
<dbReference type="EMBL" id="RBNJ01004170">
    <property type="protein sequence ID" value="RUS30184.1"/>
    <property type="molecule type" value="Genomic_DNA"/>
</dbReference>
<feature type="transmembrane region" description="Helical" evidence="10">
    <location>
        <begin position="308"/>
        <end position="334"/>
    </location>
</feature>
<dbReference type="InterPro" id="IPR026082">
    <property type="entry name" value="ABCA"/>
</dbReference>
<evidence type="ECO:0000259" key="11">
    <source>
        <dbReference type="PROSITE" id="PS50893"/>
    </source>
</evidence>
<evidence type="ECO:0000313" key="13">
    <source>
        <dbReference type="Proteomes" id="UP000274822"/>
    </source>
</evidence>
<feature type="non-terminal residue" evidence="12">
    <location>
        <position position="1"/>
    </location>
</feature>
<feature type="transmembrane region" description="Helical" evidence="10">
    <location>
        <begin position="373"/>
        <end position="394"/>
    </location>
</feature>
<evidence type="ECO:0000256" key="5">
    <source>
        <dbReference type="ARBA" id="ARBA00022737"/>
    </source>
</evidence>
<dbReference type="InterPro" id="IPR027417">
    <property type="entry name" value="P-loop_NTPase"/>
</dbReference>
<evidence type="ECO:0000313" key="12">
    <source>
        <dbReference type="EMBL" id="RUS30184.1"/>
    </source>
</evidence>
<evidence type="ECO:0000256" key="1">
    <source>
        <dbReference type="ARBA" id="ARBA00004141"/>
    </source>
</evidence>
<dbReference type="GO" id="GO:0016887">
    <property type="term" value="F:ATP hydrolysis activity"/>
    <property type="evidence" value="ECO:0007669"/>
    <property type="project" value="InterPro"/>
</dbReference>
<gene>
    <name evidence="12" type="ORF">BC938DRAFT_479747</name>
</gene>
<keyword evidence="9 10" id="KW-0472">Membrane</keyword>
<comment type="similarity">
    <text evidence="2">Belongs to the ABC transporter superfamily. ABCA family.</text>
</comment>
<dbReference type="FunFam" id="3.40.50.300:FF:000335">
    <property type="entry name" value="ATP binding cassette subfamily A member 5"/>
    <property type="match status" value="1"/>
</dbReference>
<dbReference type="SMART" id="SM00382">
    <property type="entry name" value="AAA"/>
    <property type="match status" value="1"/>
</dbReference>
<keyword evidence="8 10" id="KW-1133">Transmembrane helix</keyword>
<evidence type="ECO:0000256" key="7">
    <source>
        <dbReference type="ARBA" id="ARBA00022840"/>
    </source>
</evidence>
<evidence type="ECO:0000256" key="2">
    <source>
        <dbReference type="ARBA" id="ARBA00008869"/>
    </source>
</evidence>
<comment type="subcellular location">
    <subcellularLocation>
        <location evidence="1">Membrane</location>
        <topology evidence="1">Multi-pass membrane protein</topology>
    </subcellularLocation>
</comment>